<proteinExistence type="inferred from homology"/>
<keyword evidence="4 11" id="KW-0808">Transferase</keyword>
<evidence type="ECO:0000256" key="6">
    <source>
        <dbReference type="ARBA" id="ARBA00022968"/>
    </source>
</evidence>
<dbReference type="InterPro" id="IPR022751">
    <property type="entry name" value="Alpha_mannosyltransferase"/>
</dbReference>
<evidence type="ECO:0000256" key="2">
    <source>
        <dbReference type="ARBA" id="ARBA00004922"/>
    </source>
</evidence>
<comment type="similarity">
    <text evidence="3">Belongs to the MNN1/MNT family.</text>
</comment>
<dbReference type="AlphaFoldDB" id="A0A9P4MBH8"/>
<dbReference type="Gene3D" id="3.90.550.10">
    <property type="entry name" value="Spore Coat Polysaccharide Biosynthesis Protein SpsA, Chain A"/>
    <property type="match status" value="1"/>
</dbReference>
<keyword evidence="5" id="KW-0812">Transmembrane</keyword>
<dbReference type="GO" id="GO:0000139">
    <property type="term" value="C:Golgi membrane"/>
    <property type="evidence" value="ECO:0007669"/>
    <property type="project" value="UniProtKB-SubCell"/>
</dbReference>
<evidence type="ECO:0000256" key="7">
    <source>
        <dbReference type="ARBA" id="ARBA00022989"/>
    </source>
</evidence>
<keyword evidence="6" id="KW-0735">Signal-anchor</keyword>
<dbReference type="EMBL" id="ML978121">
    <property type="protein sequence ID" value="KAF2104666.1"/>
    <property type="molecule type" value="Genomic_DNA"/>
</dbReference>
<evidence type="ECO:0000256" key="9">
    <source>
        <dbReference type="ARBA" id="ARBA00023136"/>
    </source>
</evidence>
<dbReference type="GO" id="GO:0046354">
    <property type="term" value="P:mannan biosynthetic process"/>
    <property type="evidence" value="ECO:0007669"/>
    <property type="project" value="TreeGrafter"/>
</dbReference>
<dbReference type="OrthoDB" id="430354at2759"/>
<accession>A0A9P4MBH8</accession>
<keyword evidence="9" id="KW-0472">Membrane</keyword>
<evidence type="ECO:0000256" key="1">
    <source>
        <dbReference type="ARBA" id="ARBA00004323"/>
    </source>
</evidence>
<reference evidence="11" key="1">
    <citation type="journal article" date="2020" name="Stud. Mycol.">
        <title>101 Dothideomycetes genomes: a test case for predicting lifestyles and emergence of pathogens.</title>
        <authorList>
            <person name="Haridas S."/>
            <person name="Albert R."/>
            <person name="Binder M."/>
            <person name="Bloem J."/>
            <person name="Labutti K."/>
            <person name="Salamov A."/>
            <person name="Andreopoulos B."/>
            <person name="Baker S."/>
            <person name="Barry K."/>
            <person name="Bills G."/>
            <person name="Bluhm B."/>
            <person name="Cannon C."/>
            <person name="Castanera R."/>
            <person name="Culley D."/>
            <person name="Daum C."/>
            <person name="Ezra D."/>
            <person name="Gonzalez J."/>
            <person name="Henrissat B."/>
            <person name="Kuo A."/>
            <person name="Liang C."/>
            <person name="Lipzen A."/>
            <person name="Lutzoni F."/>
            <person name="Magnuson J."/>
            <person name="Mondo S."/>
            <person name="Nolan M."/>
            <person name="Ohm R."/>
            <person name="Pangilinan J."/>
            <person name="Park H.-J."/>
            <person name="Ramirez L."/>
            <person name="Alfaro M."/>
            <person name="Sun H."/>
            <person name="Tritt A."/>
            <person name="Yoshinaga Y."/>
            <person name="Zwiers L.-H."/>
            <person name="Turgeon B."/>
            <person name="Goodwin S."/>
            <person name="Spatafora J."/>
            <person name="Crous P."/>
            <person name="Grigoriev I."/>
        </authorList>
    </citation>
    <scope>NUCLEOTIDE SEQUENCE</scope>
    <source>
        <strain evidence="11">CBS 133067</strain>
    </source>
</reference>
<protein>
    <submittedName>
        <fullName evidence="11">Nucleotide-diphospho-sugar transferase</fullName>
    </submittedName>
</protein>
<feature type="region of interest" description="Disordered" evidence="10">
    <location>
        <begin position="412"/>
        <end position="510"/>
    </location>
</feature>
<evidence type="ECO:0000256" key="5">
    <source>
        <dbReference type="ARBA" id="ARBA00022692"/>
    </source>
</evidence>
<keyword evidence="7" id="KW-1133">Transmembrane helix</keyword>
<feature type="compositionally biased region" description="Basic and acidic residues" evidence="10">
    <location>
        <begin position="414"/>
        <end position="498"/>
    </location>
</feature>
<name>A0A9P4MBH8_9PEZI</name>
<dbReference type="PANTHER" id="PTHR31646:SF1">
    <property type="entry name" value="ALPHA-1,2-MANNOSYLTRANSFERASE MNN2"/>
    <property type="match status" value="1"/>
</dbReference>
<keyword evidence="8" id="KW-0333">Golgi apparatus</keyword>
<evidence type="ECO:0000313" key="11">
    <source>
        <dbReference type="EMBL" id="KAF2104666.1"/>
    </source>
</evidence>
<evidence type="ECO:0000313" key="12">
    <source>
        <dbReference type="Proteomes" id="UP000799772"/>
    </source>
</evidence>
<keyword evidence="12" id="KW-1185">Reference proteome</keyword>
<dbReference type="GO" id="GO:0000026">
    <property type="term" value="F:alpha-1,2-mannosyltransferase activity"/>
    <property type="evidence" value="ECO:0007669"/>
    <property type="project" value="TreeGrafter"/>
</dbReference>
<comment type="subcellular location">
    <subcellularLocation>
        <location evidence="1">Golgi apparatus membrane</location>
        <topology evidence="1">Single-pass type II membrane protein</topology>
    </subcellularLocation>
</comment>
<dbReference type="InterPro" id="IPR029044">
    <property type="entry name" value="Nucleotide-diphossugar_trans"/>
</dbReference>
<evidence type="ECO:0000256" key="3">
    <source>
        <dbReference type="ARBA" id="ARBA00009105"/>
    </source>
</evidence>
<evidence type="ECO:0000256" key="8">
    <source>
        <dbReference type="ARBA" id="ARBA00023034"/>
    </source>
</evidence>
<organism evidence="11 12">
    <name type="scientific">Rhizodiscina lignyota</name>
    <dbReference type="NCBI Taxonomy" id="1504668"/>
    <lineage>
        <taxon>Eukaryota</taxon>
        <taxon>Fungi</taxon>
        <taxon>Dikarya</taxon>
        <taxon>Ascomycota</taxon>
        <taxon>Pezizomycotina</taxon>
        <taxon>Dothideomycetes</taxon>
        <taxon>Pleosporomycetidae</taxon>
        <taxon>Aulographales</taxon>
        <taxon>Rhizodiscinaceae</taxon>
        <taxon>Rhizodiscina</taxon>
    </lineage>
</organism>
<dbReference type="Proteomes" id="UP000799772">
    <property type="component" value="Unassembled WGS sequence"/>
</dbReference>
<dbReference type="Pfam" id="PF11051">
    <property type="entry name" value="Mannosyl_trans3"/>
    <property type="match status" value="2"/>
</dbReference>
<dbReference type="SUPFAM" id="SSF53448">
    <property type="entry name" value="Nucleotide-diphospho-sugar transferases"/>
    <property type="match status" value="1"/>
</dbReference>
<evidence type="ECO:0000256" key="4">
    <source>
        <dbReference type="ARBA" id="ARBA00022679"/>
    </source>
</evidence>
<evidence type="ECO:0000256" key="10">
    <source>
        <dbReference type="SAM" id="MobiDB-lite"/>
    </source>
</evidence>
<gene>
    <name evidence="11" type="ORF">NA57DRAFT_51480</name>
</gene>
<comment type="pathway">
    <text evidence="2">Protein modification; protein glycosylation.</text>
</comment>
<dbReference type="PANTHER" id="PTHR31646">
    <property type="entry name" value="ALPHA-1,2-MANNOSYLTRANSFERASE MNN2"/>
    <property type="match status" value="1"/>
</dbReference>
<comment type="caution">
    <text evidence="11">The sequence shown here is derived from an EMBL/GenBank/DDBJ whole genome shotgun (WGS) entry which is preliminary data.</text>
</comment>
<sequence length="608" mass="69871">MFMSRQSRLAGVLKVLTAAILISYCIIFATRSRLSYDFIDRITSKLPQAPGQQTDPGFSPKLLEFWANFEEALQDTRPSCIVNYKEEPIKVEDQQWVVETLRTEPRPDYITISENDIASTKDAHVRAVKNAQLHASSLDFRPGTRGIATTAGGKYIPVLLVCLRLLRQTGSKLPVEVFLASWSEYDFRTCEQLLPSLNARCRILSDVWSTTPSFETVHTYQFKVFALLYSSFEEVLFLDADAFPLHDPNILFNSEPYKSTGFVTWPDFWANTVHASFYDIASIDPAPPRDLRYTTESGEMLLDKRRHTETLLLATYYNYYGPDCFYRLLSQGASGEGDKETYLHAAMALNTTFWDVKTPVVALGSHLSGEWRGAGMIQHDPMEDYEFEMERRAEREQLDRIGTLIDTLVAQGKANKEKEMPEQSALDSDKTETDKKAETNKKVDTHKKTDTGKKTDAGKKNDAGKKTDTNKKDKSKAPDSKDSEHTDVKKQEGKREDTATPQKKARPFFIHNNNHKLDPRHILDEGYHMTKEDGKYWRLWSDKEWTVKTFGFDLERKVWEAVVVTGCEIDTEICERVKDYWRKVFYEDDQKEKHNRKDVTGEERSKNV</sequence>